<protein>
    <submittedName>
        <fullName evidence="2">Uncharacterized protein</fullName>
    </submittedName>
</protein>
<dbReference type="RefSeq" id="WP_061971738.1">
    <property type="nucleotide sequence ID" value="NZ_FNBZ01000004.1"/>
</dbReference>
<sequence>MAKRTKSKALDTEFTMFDVVYEDGSRTSNRRVPTALLGGLDGDEPARTAIMEQDQVISEKSGKPPLAIKTLARASKSAAEPDPRKDDRKKRSA</sequence>
<dbReference type="EMBL" id="FNBZ01000004">
    <property type="protein sequence ID" value="SDG48018.1"/>
    <property type="molecule type" value="Genomic_DNA"/>
</dbReference>
<gene>
    <name evidence="2" type="ORF">SAMN05421844_104129</name>
</gene>
<feature type="region of interest" description="Disordered" evidence="1">
    <location>
        <begin position="54"/>
        <end position="93"/>
    </location>
</feature>
<keyword evidence="3" id="KW-1185">Reference proteome</keyword>
<evidence type="ECO:0000256" key="1">
    <source>
        <dbReference type="SAM" id="MobiDB-lite"/>
    </source>
</evidence>
<accession>A0ABY0P0S1</accession>
<organism evidence="2 3">
    <name type="scientific">Bosea robiniae</name>
    <dbReference type="NCBI Taxonomy" id="1036780"/>
    <lineage>
        <taxon>Bacteria</taxon>
        <taxon>Pseudomonadati</taxon>
        <taxon>Pseudomonadota</taxon>
        <taxon>Alphaproteobacteria</taxon>
        <taxon>Hyphomicrobiales</taxon>
        <taxon>Boseaceae</taxon>
        <taxon>Bosea</taxon>
    </lineage>
</organism>
<comment type="caution">
    <text evidence="2">The sequence shown here is derived from an EMBL/GenBank/DDBJ whole genome shotgun (WGS) entry which is preliminary data.</text>
</comment>
<reference evidence="2 3" key="1">
    <citation type="submission" date="2016-10" db="EMBL/GenBank/DDBJ databases">
        <authorList>
            <person name="Varghese N."/>
            <person name="Submissions S."/>
        </authorList>
    </citation>
    <scope>NUCLEOTIDE SEQUENCE [LARGE SCALE GENOMIC DNA]</scope>
    <source>
        <strain evidence="2 3">DSM 26672</strain>
    </source>
</reference>
<evidence type="ECO:0000313" key="3">
    <source>
        <dbReference type="Proteomes" id="UP000199468"/>
    </source>
</evidence>
<dbReference type="Proteomes" id="UP000199468">
    <property type="component" value="Unassembled WGS sequence"/>
</dbReference>
<name>A0ABY0P0S1_9HYPH</name>
<proteinExistence type="predicted"/>
<evidence type="ECO:0000313" key="2">
    <source>
        <dbReference type="EMBL" id="SDG48018.1"/>
    </source>
</evidence>